<dbReference type="GO" id="GO:0006303">
    <property type="term" value="P:double-strand break repair via nonhomologous end joining"/>
    <property type="evidence" value="ECO:0007669"/>
    <property type="project" value="TreeGrafter"/>
</dbReference>
<keyword evidence="9" id="KW-0234">DNA repair</keyword>
<dbReference type="EMBL" id="OU892277">
    <property type="protein sequence ID" value="CAG9760697.1"/>
    <property type="molecule type" value="Genomic_DNA"/>
</dbReference>
<feature type="domain" description="DNA repair metallo-beta-lactamase" evidence="13">
    <location>
        <begin position="234"/>
        <end position="320"/>
    </location>
</feature>
<dbReference type="InterPro" id="IPR011084">
    <property type="entry name" value="DRMBL"/>
</dbReference>
<evidence type="ECO:0000256" key="1">
    <source>
        <dbReference type="ARBA" id="ARBA00004123"/>
    </source>
</evidence>
<keyword evidence="5" id="KW-0227">DNA damage</keyword>
<dbReference type="GO" id="GO:0005634">
    <property type="term" value="C:nucleus"/>
    <property type="evidence" value="ECO:0007669"/>
    <property type="project" value="UniProtKB-SubCell"/>
</dbReference>
<dbReference type="PANTHER" id="PTHR23240:SF8">
    <property type="entry name" value="PROTEIN ARTEMIS"/>
    <property type="match status" value="1"/>
</dbReference>
<evidence type="ECO:0000256" key="4">
    <source>
        <dbReference type="ARBA" id="ARBA00022759"/>
    </source>
</evidence>
<proteinExistence type="inferred from homology"/>
<keyword evidence="3" id="KW-0540">Nuclease</keyword>
<keyword evidence="7" id="KW-0269">Exonuclease</keyword>
<evidence type="ECO:0000256" key="8">
    <source>
        <dbReference type="ARBA" id="ARBA00023172"/>
    </source>
</evidence>
<dbReference type="InterPro" id="IPR036866">
    <property type="entry name" value="RibonucZ/Hydroxyglut_hydro"/>
</dbReference>
<dbReference type="GO" id="GO:0003684">
    <property type="term" value="F:damaged DNA binding"/>
    <property type="evidence" value="ECO:0007669"/>
    <property type="project" value="TreeGrafter"/>
</dbReference>
<dbReference type="Proteomes" id="UP001152799">
    <property type="component" value="Chromosome 1"/>
</dbReference>
<dbReference type="GO" id="GO:0036297">
    <property type="term" value="P:interstrand cross-link repair"/>
    <property type="evidence" value="ECO:0007669"/>
    <property type="project" value="TreeGrafter"/>
</dbReference>
<evidence type="ECO:0000256" key="11">
    <source>
        <dbReference type="ARBA" id="ARBA00039759"/>
    </source>
</evidence>
<reference evidence="14" key="1">
    <citation type="submission" date="2022-01" db="EMBL/GenBank/DDBJ databases">
        <authorList>
            <person name="King R."/>
        </authorList>
    </citation>
    <scope>NUCLEOTIDE SEQUENCE</scope>
</reference>
<dbReference type="SUPFAM" id="SSF56281">
    <property type="entry name" value="Metallo-hydrolase/oxidoreductase"/>
    <property type="match status" value="1"/>
</dbReference>
<dbReference type="Gene3D" id="3.60.15.10">
    <property type="entry name" value="Ribonuclease Z/Hydroxyacylglutathione hydrolase-like"/>
    <property type="match status" value="1"/>
</dbReference>
<accession>A0A9N9MD62</accession>
<dbReference type="OrthoDB" id="262529at2759"/>
<evidence type="ECO:0000313" key="15">
    <source>
        <dbReference type="Proteomes" id="UP001152799"/>
    </source>
</evidence>
<protein>
    <recommendedName>
        <fullName evidence="11">Protein artemis</fullName>
    </recommendedName>
    <alternativeName>
        <fullName evidence="12">DNA cross-link repair 1C protein</fullName>
    </alternativeName>
</protein>
<evidence type="ECO:0000259" key="13">
    <source>
        <dbReference type="Pfam" id="PF07522"/>
    </source>
</evidence>
<dbReference type="GO" id="GO:0004519">
    <property type="term" value="F:endonuclease activity"/>
    <property type="evidence" value="ECO:0007669"/>
    <property type="project" value="UniProtKB-KW"/>
</dbReference>
<dbReference type="AlphaFoldDB" id="A0A9N9MD62"/>
<dbReference type="Gene3D" id="3.40.50.12650">
    <property type="match status" value="1"/>
</dbReference>
<evidence type="ECO:0000256" key="12">
    <source>
        <dbReference type="ARBA" id="ARBA00042677"/>
    </source>
</evidence>
<sequence length="399" mass="45639">MSTFDGIIREITGISVDRFDGKNLYSSAFFLSHCHADHMKGLLAVGFQEKLISENRFLYLSSLSAIILRKLVPNISTQIKELPLEQISSISVENNNISVTCIPAGHCPGSVMFLFETKQVNILCTGDFRIDPEDITKFKCFYDTFGKVKPINTIYLDTTFFMKSYSFLPTREESLSELCKIISKWISLNPENCIKLDVRAKYGYEYVFKEIYENFKMPVHVDEEKYSFYSIIPELEYCVTKDGSKTQIHNCRFDQKDICDDSNKDKMRIIKLSALRWRDEDLVSGISQIDNDGIFYVCYSTHASYEEGLALINLLKPKNIHICVDWLNDPDASATIKKLVENETKKVNNIAGSNTVESPKLFNVVHPEKGNSSRQNEIFIESPRNKIARTDSILDSPPR</sequence>
<keyword evidence="10" id="KW-0539">Nucleus</keyword>
<dbReference type="Pfam" id="PF07522">
    <property type="entry name" value="DRMBL"/>
    <property type="match status" value="1"/>
</dbReference>
<keyword evidence="6" id="KW-0378">Hydrolase</keyword>
<evidence type="ECO:0000256" key="5">
    <source>
        <dbReference type="ARBA" id="ARBA00022763"/>
    </source>
</evidence>
<keyword evidence="15" id="KW-1185">Reference proteome</keyword>
<evidence type="ECO:0000256" key="10">
    <source>
        <dbReference type="ARBA" id="ARBA00023242"/>
    </source>
</evidence>
<evidence type="ECO:0000256" key="2">
    <source>
        <dbReference type="ARBA" id="ARBA00010304"/>
    </source>
</evidence>
<keyword evidence="8" id="KW-0233">DNA recombination</keyword>
<keyword evidence="4" id="KW-0255">Endonuclease</keyword>
<comment type="subcellular location">
    <subcellularLocation>
        <location evidence="1">Nucleus</location>
    </subcellularLocation>
</comment>
<evidence type="ECO:0000256" key="7">
    <source>
        <dbReference type="ARBA" id="ARBA00022839"/>
    </source>
</evidence>
<name>A0A9N9MD62_9CUCU</name>
<dbReference type="GO" id="GO:0000723">
    <property type="term" value="P:telomere maintenance"/>
    <property type="evidence" value="ECO:0007669"/>
    <property type="project" value="TreeGrafter"/>
</dbReference>
<dbReference type="PANTHER" id="PTHR23240">
    <property type="entry name" value="DNA CROSS-LINK REPAIR PROTEIN PSO2/SNM1-RELATED"/>
    <property type="match status" value="1"/>
</dbReference>
<evidence type="ECO:0000256" key="6">
    <source>
        <dbReference type="ARBA" id="ARBA00022801"/>
    </source>
</evidence>
<organism evidence="14 15">
    <name type="scientific">Ceutorhynchus assimilis</name>
    <name type="common">cabbage seed weevil</name>
    <dbReference type="NCBI Taxonomy" id="467358"/>
    <lineage>
        <taxon>Eukaryota</taxon>
        <taxon>Metazoa</taxon>
        <taxon>Ecdysozoa</taxon>
        <taxon>Arthropoda</taxon>
        <taxon>Hexapoda</taxon>
        <taxon>Insecta</taxon>
        <taxon>Pterygota</taxon>
        <taxon>Neoptera</taxon>
        <taxon>Endopterygota</taxon>
        <taxon>Coleoptera</taxon>
        <taxon>Polyphaga</taxon>
        <taxon>Cucujiformia</taxon>
        <taxon>Curculionidae</taxon>
        <taxon>Ceutorhynchinae</taxon>
        <taxon>Ceutorhynchus</taxon>
    </lineage>
</organism>
<evidence type="ECO:0000256" key="3">
    <source>
        <dbReference type="ARBA" id="ARBA00022722"/>
    </source>
</evidence>
<evidence type="ECO:0000256" key="9">
    <source>
        <dbReference type="ARBA" id="ARBA00023204"/>
    </source>
</evidence>
<dbReference type="GO" id="GO:0006310">
    <property type="term" value="P:DNA recombination"/>
    <property type="evidence" value="ECO:0007669"/>
    <property type="project" value="UniProtKB-KW"/>
</dbReference>
<dbReference type="GO" id="GO:0035312">
    <property type="term" value="F:5'-3' DNA exonuclease activity"/>
    <property type="evidence" value="ECO:0007669"/>
    <property type="project" value="TreeGrafter"/>
</dbReference>
<gene>
    <name evidence="14" type="ORF">CEUTPL_LOCUS1418</name>
</gene>
<evidence type="ECO:0000313" key="14">
    <source>
        <dbReference type="EMBL" id="CAG9760697.1"/>
    </source>
</evidence>
<comment type="similarity">
    <text evidence="2">Belongs to the DNA repair metallo-beta-lactamase (DRMBL) family.</text>
</comment>